<protein>
    <recommendedName>
        <fullName evidence="2">DUF4242 domain-containing protein</fullName>
    </recommendedName>
</protein>
<dbReference type="AlphaFoldDB" id="A0A6J4S3H9"/>
<evidence type="ECO:0008006" key="2">
    <source>
        <dbReference type="Google" id="ProtNLM"/>
    </source>
</evidence>
<proteinExistence type="predicted"/>
<dbReference type="EMBL" id="CADCVK010000261">
    <property type="protein sequence ID" value="CAA9484096.1"/>
    <property type="molecule type" value="Genomic_DNA"/>
</dbReference>
<name>A0A6J4S3H9_9ACTN</name>
<accession>A0A6J4S3H9</accession>
<organism evidence="1">
    <name type="scientific">uncultured Rubrobacteraceae bacterium</name>
    <dbReference type="NCBI Taxonomy" id="349277"/>
    <lineage>
        <taxon>Bacteria</taxon>
        <taxon>Bacillati</taxon>
        <taxon>Actinomycetota</taxon>
        <taxon>Rubrobacteria</taxon>
        <taxon>Rubrobacterales</taxon>
        <taxon>Rubrobacteraceae</taxon>
        <taxon>environmental samples</taxon>
    </lineage>
</organism>
<gene>
    <name evidence="1" type="ORF">AVDCRST_MAG12-1685</name>
</gene>
<sequence length="84" mass="9187">MYVGVIHRISDPEAFEAAEQRALEAGLPEGVSLPVHAATPDHTTGMCIWEGESVEAVRELVESVVGEYSENEYFELEVDGLPAR</sequence>
<evidence type="ECO:0000313" key="1">
    <source>
        <dbReference type="EMBL" id="CAA9484096.1"/>
    </source>
</evidence>
<reference evidence="1" key="1">
    <citation type="submission" date="2020-02" db="EMBL/GenBank/DDBJ databases">
        <authorList>
            <person name="Meier V. D."/>
        </authorList>
    </citation>
    <scope>NUCLEOTIDE SEQUENCE</scope>
    <source>
        <strain evidence="1">AVDCRST_MAG12</strain>
    </source>
</reference>